<keyword evidence="12 15" id="KW-0067">ATP-binding</keyword>
<evidence type="ECO:0000256" key="12">
    <source>
        <dbReference type="ARBA" id="ARBA00022840"/>
    </source>
</evidence>
<feature type="compositionally biased region" description="Polar residues" evidence="17">
    <location>
        <begin position="358"/>
        <end position="372"/>
    </location>
</feature>
<reference evidence="22" key="1">
    <citation type="submission" date="2025-08" db="UniProtKB">
        <authorList>
            <consortium name="RefSeq"/>
        </authorList>
    </citation>
    <scope>IDENTIFICATION</scope>
    <source>
        <tissue evidence="22">Muscle</tissue>
    </source>
</reference>
<keyword evidence="11" id="KW-0862">Zinc</keyword>
<comment type="catalytic activity">
    <reaction evidence="13 15">
        <text>L-threonyl-[protein] + ATP = O-phospho-L-threonyl-[protein] + ADP + H(+)</text>
        <dbReference type="Rhea" id="RHEA:46608"/>
        <dbReference type="Rhea" id="RHEA-COMP:11060"/>
        <dbReference type="Rhea" id="RHEA-COMP:11605"/>
        <dbReference type="ChEBI" id="CHEBI:15378"/>
        <dbReference type="ChEBI" id="CHEBI:30013"/>
        <dbReference type="ChEBI" id="CHEBI:30616"/>
        <dbReference type="ChEBI" id="CHEBI:61977"/>
        <dbReference type="ChEBI" id="CHEBI:456216"/>
        <dbReference type="EC" id="2.7.11.13"/>
    </reaction>
</comment>
<dbReference type="InterPro" id="IPR000961">
    <property type="entry name" value="AGC-kinase_C"/>
</dbReference>
<dbReference type="EC" id="2.7.11.13" evidence="2 15"/>
<feature type="domain" description="AGC-kinase C-terminal" evidence="20">
    <location>
        <begin position="617"/>
        <end position="686"/>
    </location>
</feature>
<feature type="domain" description="Protein kinase" evidence="18">
    <location>
        <begin position="383"/>
        <end position="616"/>
    </location>
</feature>
<evidence type="ECO:0000256" key="4">
    <source>
        <dbReference type="ARBA" id="ARBA00022553"/>
    </source>
</evidence>
<feature type="region of interest" description="Disordered" evidence="17">
    <location>
        <begin position="345"/>
        <end position="373"/>
    </location>
</feature>
<accession>A0ABM1T6X8</accession>
<evidence type="ECO:0000256" key="11">
    <source>
        <dbReference type="ARBA" id="ARBA00022833"/>
    </source>
</evidence>
<evidence type="ECO:0000259" key="20">
    <source>
        <dbReference type="PROSITE" id="PS51285"/>
    </source>
</evidence>
<dbReference type="PROSITE" id="PS50011">
    <property type="entry name" value="PROTEIN_KINASE_DOM"/>
    <property type="match status" value="1"/>
</dbReference>
<evidence type="ECO:0000256" key="9">
    <source>
        <dbReference type="ARBA" id="ARBA00022771"/>
    </source>
</evidence>
<dbReference type="InterPro" id="IPR017441">
    <property type="entry name" value="Protein_kinase_ATP_BS"/>
</dbReference>
<dbReference type="SUPFAM" id="SSF57889">
    <property type="entry name" value="Cysteine-rich domain"/>
    <property type="match status" value="2"/>
</dbReference>
<dbReference type="PROSITE" id="PS50081">
    <property type="entry name" value="ZF_DAG_PE_2"/>
    <property type="match status" value="2"/>
</dbReference>
<evidence type="ECO:0000256" key="1">
    <source>
        <dbReference type="ARBA" id="ARBA00005490"/>
    </source>
</evidence>
<dbReference type="SUPFAM" id="SSF56112">
    <property type="entry name" value="Protein kinase-like (PK-like)"/>
    <property type="match status" value="1"/>
</dbReference>
<dbReference type="GeneID" id="106467740"/>
<dbReference type="InterPro" id="IPR008271">
    <property type="entry name" value="Ser/Thr_kinase_AS"/>
</dbReference>
<evidence type="ECO:0000256" key="6">
    <source>
        <dbReference type="ARBA" id="ARBA00022723"/>
    </source>
</evidence>
<comment type="similarity">
    <text evidence="1 15">Belongs to the protein kinase superfamily. AGC Ser/Thr protein kinase family. PKC subfamily.</text>
</comment>
<evidence type="ECO:0000313" key="21">
    <source>
        <dbReference type="Proteomes" id="UP000694941"/>
    </source>
</evidence>
<dbReference type="InterPro" id="IPR002219">
    <property type="entry name" value="PKC_DAG/PE"/>
</dbReference>
<evidence type="ECO:0000256" key="8">
    <source>
        <dbReference type="ARBA" id="ARBA00022741"/>
    </source>
</evidence>
<keyword evidence="5 15" id="KW-0808">Transferase</keyword>
<keyword evidence="4" id="KW-0597">Phosphoprotein</keyword>
<evidence type="ECO:0000256" key="16">
    <source>
        <dbReference type="PROSITE-ProRule" id="PRU10141"/>
    </source>
</evidence>
<dbReference type="InterPro" id="IPR046349">
    <property type="entry name" value="C1-like_sf"/>
</dbReference>
<dbReference type="PROSITE" id="PS51285">
    <property type="entry name" value="AGC_KINASE_CTER"/>
    <property type="match status" value="1"/>
</dbReference>
<dbReference type="Pfam" id="PF00433">
    <property type="entry name" value="Pkinase_C"/>
    <property type="match status" value="1"/>
</dbReference>
<dbReference type="SMART" id="SM00109">
    <property type="entry name" value="C1"/>
    <property type="match status" value="2"/>
</dbReference>
<feature type="domain" description="Phorbol-ester/DAG-type" evidence="19">
    <location>
        <begin position="235"/>
        <end position="285"/>
    </location>
</feature>
<dbReference type="InterPro" id="IPR035892">
    <property type="entry name" value="C2_domain_sf"/>
</dbReference>
<evidence type="ECO:0000256" key="5">
    <source>
        <dbReference type="ARBA" id="ARBA00022679"/>
    </source>
</evidence>
<name>A0ABM1T6X8_LIMPO</name>
<dbReference type="InterPro" id="IPR017892">
    <property type="entry name" value="Pkinase_C"/>
</dbReference>
<keyword evidence="10 15" id="KW-0418">Kinase</keyword>
<dbReference type="SUPFAM" id="SSF49562">
    <property type="entry name" value="C2 domain (Calcium/lipid-binding domain, CaLB)"/>
    <property type="match status" value="1"/>
</dbReference>
<dbReference type="PROSITE" id="PS00107">
    <property type="entry name" value="PROTEIN_KINASE_ATP"/>
    <property type="match status" value="1"/>
</dbReference>
<dbReference type="CDD" id="cd20834">
    <property type="entry name" value="C1_nPKC_theta-like_rpt1"/>
    <property type="match status" value="1"/>
</dbReference>
<gene>
    <name evidence="22" type="primary">LOC106467740</name>
</gene>
<dbReference type="InterPro" id="IPR011009">
    <property type="entry name" value="Kinase-like_dom_sf"/>
</dbReference>
<dbReference type="PIRSF" id="PIRSF000551">
    <property type="entry name" value="PKC_delta"/>
    <property type="match status" value="1"/>
</dbReference>
<dbReference type="SMART" id="SM00133">
    <property type="entry name" value="S_TK_X"/>
    <property type="match status" value="1"/>
</dbReference>
<evidence type="ECO:0000313" key="22">
    <source>
        <dbReference type="RefSeq" id="XP_022251634.1"/>
    </source>
</evidence>
<keyword evidence="21" id="KW-1185">Reference proteome</keyword>
<evidence type="ECO:0000256" key="17">
    <source>
        <dbReference type="SAM" id="MobiDB-lite"/>
    </source>
</evidence>
<dbReference type="Pfam" id="PF00130">
    <property type="entry name" value="C1_1"/>
    <property type="match status" value="2"/>
</dbReference>
<proteinExistence type="inferred from homology"/>
<evidence type="ECO:0000256" key="7">
    <source>
        <dbReference type="ARBA" id="ARBA00022737"/>
    </source>
</evidence>
<protein>
    <recommendedName>
        <fullName evidence="2 15">Protein kinase C</fullName>
        <ecNumber evidence="2 15">2.7.11.13</ecNumber>
    </recommendedName>
</protein>
<feature type="binding site" evidence="16">
    <location>
        <position position="412"/>
    </location>
    <ligand>
        <name>ATP</name>
        <dbReference type="ChEBI" id="CHEBI:30616"/>
    </ligand>
</feature>
<evidence type="ECO:0000256" key="3">
    <source>
        <dbReference type="ARBA" id="ARBA00022527"/>
    </source>
</evidence>
<dbReference type="InterPro" id="IPR020454">
    <property type="entry name" value="DAG/PE-bd"/>
</dbReference>
<sequence length="686" mass="78539">MAGKGFVRVKLLQVEFGDEVTNGSASDIIDPFCAVNLKEAVEIPGKPGVQLVQRKKLHYPEWNSCFDVHLFRGSLIHLLVMDKPNKLLADLLIPVQVLADKCRGNDEVPSIWLKLRPSGRLNVQVRCYKDGEVPLLEDDLRTNSGIARRRGAVRHHKVHEVNGHEFIAKFFRQPTFCAFCKDFMWGFGKQGYQCKTCQVAVHKRCHDKFLGKCPGAGKESQNTLYLRERFKINVPHRFNVYNYMSPTFCDHCGSLLYGLFRQGLKCDQCKLNCHRKCAIHVPNLCGVNQKLLSEVLATVKKDIYPPTVTTKTGTPPEISLSFVLPPSSYSSDSDEEYDRLLEQASSARRNKSSEKPATPTQSSMITPKVSKTQQRKKYTLSDFRFLKVLGKGSFGKVILGELREQQKYYAIKCLKKDVILEDDDIESVVVERKVLSLGVAHPFLCSLLCTFQTEFSPYFRFYSSEIVVALKFLHKRRIIYRDLKLDNILLDKTGHVKIADFGMCKYGTANEMKASTFCGTPEYIAPEVIKGQHYNQSVDWWSFGVLLYEMLIGQSPFNGSDEEEVYWSTCNEEAYYPRFISKEAKQILIKLLEKNPENRLGMPTCSAGDICDQAFFRTVNWEKVERRQLEPPFKPKVKHLFDASNFDSNFTMEKPALTPVDLQILESMDQTQFKNFSYTTHYMDDD</sequence>
<comment type="catalytic activity">
    <reaction evidence="14">
        <text>L-seryl-[protein] + ATP = O-phospho-L-seryl-[protein] + ADP + H(+)</text>
        <dbReference type="Rhea" id="RHEA:17989"/>
        <dbReference type="Rhea" id="RHEA-COMP:9863"/>
        <dbReference type="Rhea" id="RHEA-COMP:11604"/>
        <dbReference type="ChEBI" id="CHEBI:15378"/>
        <dbReference type="ChEBI" id="CHEBI:29999"/>
        <dbReference type="ChEBI" id="CHEBI:30616"/>
        <dbReference type="ChEBI" id="CHEBI:83421"/>
        <dbReference type="ChEBI" id="CHEBI:456216"/>
        <dbReference type="EC" id="2.7.11.13"/>
    </reaction>
</comment>
<dbReference type="Pfam" id="PF00069">
    <property type="entry name" value="Pkinase"/>
    <property type="match status" value="1"/>
</dbReference>
<keyword evidence="7" id="KW-0677">Repeat</keyword>
<dbReference type="Gene3D" id="3.30.60.20">
    <property type="match status" value="2"/>
</dbReference>
<dbReference type="PANTHER" id="PTHR24351">
    <property type="entry name" value="RIBOSOMAL PROTEIN S6 KINASE"/>
    <property type="match status" value="1"/>
</dbReference>
<dbReference type="RefSeq" id="XP_022251634.1">
    <property type="nucleotide sequence ID" value="XM_022395926.1"/>
</dbReference>
<dbReference type="Gene3D" id="1.10.510.10">
    <property type="entry name" value="Transferase(Phosphotransferase) domain 1"/>
    <property type="match status" value="1"/>
</dbReference>
<dbReference type="Gene3D" id="2.60.40.150">
    <property type="entry name" value="C2 domain"/>
    <property type="match status" value="1"/>
</dbReference>
<keyword evidence="8 15" id="KW-0547">Nucleotide-binding</keyword>
<evidence type="ECO:0000256" key="2">
    <source>
        <dbReference type="ARBA" id="ARBA00012429"/>
    </source>
</evidence>
<evidence type="ECO:0000259" key="18">
    <source>
        <dbReference type="PROSITE" id="PS50011"/>
    </source>
</evidence>
<keyword evidence="3 15" id="KW-0723">Serine/threonine-protein kinase</keyword>
<keyword evidence="6" id="KW-0479">Metal-binding</keyword>
<organism evidence="21 22">
    <name type="scientific">Limulus polyphemus</name>
    <name type="common">Atlantic horseshoe crab</name>
    <dbReference type="NCBI Taxonomy" id="6850"/>
    <lineage>
        <taxon>Eukaryota</taxon>
        <taxon>Metazoa</taxon>
        <taxon>Ecdysozoa</taxon>
        <taxon>Arthropoda</taxon>
        <taxon>Chelicerata</taxon>
        <taxon>Merostomata</taxon>
        <taxon>Xiphosura</taxon>
        <taxon>Limulidae</taxon>
        <taxon>Limulus</taxon>
    </lineage>
</organism>
<dbReference type="CDD" id="cd20837">
    <property type="entry name" value="C1_nPKC_theta-like_rpt2"/>
    <property type="match status" value="1"/>
</dbReference>
<evidence type="ECO:0000259" key="19">
    <source>
        <dbReference type="PROSITE" id="PS50081"/>
    </source>
</evidence>
<dbReference type="Proteomes" id="UP000694941">
    <property type="component" value="Unplaced"/>
</dbReference>
<dbReference type="Pfam" id="PF21494">
    <property type="entry name" value="PKC_C2"/>
    <property type="match status" value="1"/>
</dbReference>
<evidence type="ECO:0000256" key="14">
    <source>
        <dbReference type="ARBA" id="ARBA00047470"/>
    </source>
</evidence>
<keyword evidence="9" id="KW-0863">Zinc-finger</keyword>
<evidence type="ECO:0000256" key="15">
    <source>
        <dbReference type="PIRNR" id="PIRNR000551"/>
    </source>
</evidence>
<dbReference type="Gene3D" id="3.30.200.20">
    <property type="entry name" value="Phosphorylase Kinase, domain 1"/>
    <property type="match status" value="2"/>
</dbReference>
<feature type="domain" description="Phorbol-ester/DAG-type" evidence="19">
    <location>
        <begin position="163"/>
        <end position="213"/>
    </location>
</feature>
<evidence type="ECO:0000256" key="10">
    <source>
        <dbReference type="ARBA" id="ARBA00022777"/>
    </source>
</evidence>
<dbReference type="PROSITE" id="PS00108">
    <property type="entry name" value="PROTEIN_KINASE_ST"/>
    <property type="match status" value="1"/>
</dbReference>
<evidence type="ECO:0000256" key="13">
    <source>
        <dbReference type="ARBA" id="ARBA00047272"/>
    </source>
</evidence>
<dbReference type="InterPro" id="IPR000719">
    <property type="entry name" value="Prot_kinase_dom"/>
</dbReference>
<dbReference type="PROSITE" id="PS00479">
    <property type="entry name" value="ZF_DAG_PE_1"/>
    <property type="match status" value="1"/>
</dbReference>
<dbReference type="PRINTS" id="PR00008">
    <property type="entry name" value="DAGPEDOMAIN"/>
</dbReference>
<dbReference type="InterPro" id="IPR014376">
    <property type="entry name" value="Prot_kin_PKC_delta"/>
</dbReference>
<dbReference type="SMART" id="SM00220">
    <property type="entry name" value="S_TKc"/>
    <property type="match status" value="1"/>
</dbReference>